<sequence>MIKSKRSKFQVLIEISISSGLMVLALWGIDLSSLWKVLRNTNCLWLIPSVLSVFLLLLLKSWRWQLLYYPGHKLPFGSLFTALSAGFFISNILPARLGEVSRVLLIVSEQPVGISRTTATIIIEHLLDLATLLIYLLFLLPFVHLPPLLSHTAKISGILAAIGIFAMFVLSAWKDKWVLLFNAVSEKLGLLKRPVIQNFVLNLLDGFAVMRTKTGILIIAITFLGWVFVYITAWTAAEALKINIQIVATMFAVVVTTMGMLIPSSPGYIGVFHYLTVVSLSPFGILKDTALAFALLWHAVNYLTLSVSGYITLWIHGTSISQILRRYKEGTIV</sequence>
<dbReference type="PANTHER" id="PTHR39087:SF2">
    <property type="entry name" value="UPF0104 MEMBRANE PROTEIN MJ1595"/>
    <property type="match status" value="1"/>
</dbReference>
<evidence type="ECO:0000313" key="7">
    <source>
        <dbReference type="EMBL" id="KYC53140.1"/>
    </source>
</evidence>
<organism evidence="7 8">
    <name type="scientific">Candidatus Methanofastidiosum methylothiophilum</name>
    <dbReference type="NCBI Taxonomy" id="1705564"/>
    <lineage>
        <taxon>Archaea</taxon>
        <taxon>Methanobacteriati</taxon>
        <taxon>Methanobacteriota</taxon>
        <taxon>Stenosarchaea group</taxon>
        <taxon>Candidatus Methanofastidiosia</taxon>
        <taxon>Candidatus Methanofastidiosales</taxon>
        <taxon>Candidatus Methanofastidiosaceae</taxon>
        <taxon>Candidatus Methanofastidiosum</taxon>
    </lineage>
</organism>
<evidence type="ECO:0000256" key="4">
    <source>
        <dbReference type="ARBA" id="ARBA00022692"/>
    </source>
</evidence>
<dbReference type="PANTHER" id="PTHR39087">
    <property type="entry name" value="UPF0104 MEMBRANE PROTEIN MJ1595"/>
    <property type="match status" value="1"/>
</dbReference>
<dbReference type="Pfam" id="PF03706">
    <property type="entry name" value="LPG_synthase_TM"/>
    <property type="match status" value="1"/>
</dbReference>
<evidence type="ECO:0000313" key="8">
    <source>
        <dbReference type="Proteomes" id="UP000092420"/>
    </source>
</evidence>
<dbReference type="EMBL" id="LNJB01000030">
    <property type="protein sequence ID" value="KYC53140.1"/>
    <property type="molecule type" value="Genomic_DNA"/>
</dbReference>
<evidence type="ECO:0000256" key="5">
    <source>
        <dbReference type="ARBA" id="ARBA00022989"/>
    </source>
</evidence>
<keyword evidence="3" id="KW-1003">Cell membrane</keyword>
<dbReference type="AlphaFoldDB" id="A0A150JEH3"/>
<protein>
    <submittedName>
        <fullName evidence="7">Uncharacterized protein</fullName>
    </submittedName>
</protein>
<comment type="similarity">
    <text evidence="2">Belongs to the UPF0104 family.</text>
</comment>
<reference evidence="7 8" key="1">
    <citation type="journal article" date="2016" name="ISME J.">
        <title>Chasing the elusive Euryarchaeota class WSA2: genomes reveal a uniquely fastidious methyl-reducing methanogen.</title>
        <authorList>
            <person name="Nobu M.K."/>
            <person name="Narihiro T."/>
            <person name="Kuroda K."/>
            <person name="Mei R."/>
            <person name="Liu W.T."/>
        </authorList>
    </citation>
    <scope>NUCLEOTIDE SEQUENCE [LARGE SCALE GENOMIC DNA]</scope>
    <source>
        <strain evidence="7">ADurb1013_Bin02101</strain>
    </source>
</reference>
<dbReference type="NCBIfam" id="TIGR00374">
    <property type="entry name" value="flippase-like domain"/>
    <property type="match status" value="1"/>
</dbReference>
<accession>A0A150J7G1</accession>
<keyword evidence="6" id="KW-0472">Membrane</keyword>
<gene>
    <name evidence="7" type="ORF">AN188_01503</name>
</gene>
<accession>A0A150JEH3</accession>
<dbReference type="GO" id="GO:0005886">
    <property type="term" value="C:plasma membrane"/>
    <property type="evidence" value="ECO:0007669"/>
    <property type="project" value="UniProtKB-SubCell"/>
</dbReference>
<dbReference type="InterPro" id="IPR022791">
    <property type="entry name" value="L-PG_synthase/AglD"/>
</dbReference>
<evidence type="ECO:0000256" key="6">
    <source>
        <dbReference type="ARBA" id="ARBA00023136"/>
    </source>
</evidence>
<dbReference type="Proteomes" id="UP000092420">
    <property type="component" value="Unassembled WGS sequence"/>
</dbReference>
<evidence type="ECO:0000256" key="1">
    <source>
        <dbReference type="ARBA" id="ARBA00004651"/>
    </source>
</evidence>
<comment type="caution">
    <text evidence="7">The sequence shown here is derived from an EMBL/GenBank/DDBJ whole genome shotgun (WGS) entry which is preliminary data.</text>
</comment>
<evidence type="ECO:0000256" key="2">
    <source>
        <dbReference type="ARBA" id="ARBA00011061"/>
    </source>
</evidence>
<proteinExistence type="inferred from homology"/>
<name>A0A150JEH3_9EURY</name>
<keyword evidence="4" id="KW-0812">Transmembrane</keyword>
<evidence type="ECO:0000256" key="3">
    <source>
        <dbReference type="ARBA" id="ARBA00022475"/>
    </source>
</evidence>
<keyword evidence="5" id="KW-1133">Transmembrane helix</keyword>
<comment type="subcellular location">
    <subcellularLocation>
        <location evidence="1">Cell membrane</location>
        <topology evidence="1">Multi-pass membrane protein</topology>
    </subcellularLocation>
</comment>